<dbReference type="EC" id="3.2.2.22" evidence="1"/>
<proteinExistence type="inferred from homology"/>
<keyword evidence="4" id="KW-1185">Reference proteome</keyword>
<keyword evidence="2" id="KW-0732">Signal</keyword>
<dbReference type="Proteomes" id="UP001497457">
    <property type="component" value="Chromosome 5rd"/>
</dbReference>
<gene>
    <name evidence="3" type="ORF">URODEC1_LOCUS101597</name>
</gene>
<dbReference type="GO" id="GO:0006952">
    <property type="term" value="P:defense response"/>
    <property type="evidence" value="ECO:0007669"/>
    <property type="project" value="UniProtKB-KW"/>
</dbReference>
<dbReference type="InterPro" id="IPR016138">
    <property type="entry name" value="Ribosome_inactivat_prot_sub1"/>
</dbReference>
<evidence type="ECO:0000256" key="1">
    <source>
        <dbReference type="RuleBase" id="RU004915"/>
    </source>
</evidence>
<evidence type="ECO:0000313" key="3">
    <source>
        <dbReference type="EMBL" id="CAL5068481.1"/>
    </source>
</evidence>
<feature type="chain" id="PRO_5044838709" description="rRNA N-glycosylase" evidence="2">
    <location>
        <begin position="29"/>
        <end position="254"/>
    </location>
</feature>
<comment type="catalytic activity">
    <reaction evidence="1">
        <text>Endohydrolysis of the N-glycosidic bond at one specific adenosine on the 28S rRNA.</text>
        <dbReference type="EC" id="3.2.2.22"/>
    </reaction>
</comment>
<keyword evidence="1" id="KW-0611">Plant defense</keyword>
<keyword evidence="1" id="KW-0378">Hydrolase</keyword>
<evidence type="ECO:0000313" key="4">
    <source>
        <dbReference type="Proteomes" id="UP001497457"/>
    </source>
</evidence>
<keyword evidence="1" id="KW-0652">Protein synthesis inhibitor</keyword>
<dbReference type="AlphaFoldDB" id="A0ABC9F4S6"/>
<organism evidence="3 4">
    <name type="scientific">Urochloa decumbens</name>
    <dbReference type="NCBI Taxonomy" id="240449"/>
    <lineage>
        <taxon>Eukaryota</taxon>
        <taxon>Viridiplantae</taxon>
        <taxon>Streptophyta</taxon>
        <taxon>Embryophyta</taxon>
        <taxon>Tracheophyta</taxon>
        <taxon>Spermatophyta</taxon>
        <taxon>Magnoliopsida</taxon>
        <taxon>Liliopsida</taxon>
        <taxon>Poales</taxon>
        <taxon>Poaceae</taxon>
        <taxon>PACMAD clade</taxon>
        <taxon>Panicoideae</taxon>
        <taxon>Panicodae</taxon>
        <taxon>Paniceae</taxon>
        <taxon>Melinidinae</taxon>
        <taxon>Urochloa</taxon>
    </lineage>
</organism>
<dbReference type="Pfam" id="PF00161">
    <property type="entry name" value="RIP"/>
    <property type="match status" value="1"/>
</dbReference>
<name>A0ABC9F4S6_9POAL</name>
<comment type="similarity">
    <text evidence="1">Belongs to the ribosome-inactivating protein family.</text>
</comment>
<protein>
    <recommendedName>
        <fullName evidence="1">rRNA N-glycosylase</fullName>
        <ecNumber evidence="1">3.2.2.22</ecNumber>
    </recommendedName>
</protein>
<dbReference type="SUPFAM" id="SSF56371">
    <property type="entry name" value="Ribosome inactivating proteins (RIP)"/>
    <property type="match status" value="1"/>
</dbReference>
<feature type="signal peptide" evidence="2">
    <location>
        <begin position="1"/>
        <end position="28"/>
    </location>
</feature>
<keyword evidence="1" id="KW-0800">Toxin</keyword>
<dbReference type="InterPro" id="IPR036041">
    <property type="entry name" value="Ribosome-inact_prot_sf"/>
</dbReference>
<evidence type="ECO:0000256" key="2">
    <source>
        <dbReference type="SAM" id="SignalP"/>
    </source>
</evidence>
<dbReference type="PANTHER" id="PTHR33453">
    <property type="match status" value="1"/>
</dbReference>
<dbReference type="GO" id="GO:0017148">
    <property type="term" value="P:negative regulation of translation"/>
    <property type="evidence" value="ECO:0007669"/>
    <property type="project" value="UniProtKB-KW"/>
</dbReference>
<accession>A0ABC9F4S6</accession>
<dbReference type="GO" id="GO:0030598">
    <property type="term" value="F:rRNA N-glycosylase activity"/>
    <property type="evidence" value="ECO:0007669"/>
    <property type="project" value="UniProtKB-EC"/>
</dbReference>
<reference evidence="3 4" key="2">
    <citation type="submission" date="2024-10" db="EMBL/GenBank/DDBJ databases">
        <authorList>
            <person name="Ryan C."/>
        </authorList>
    </citation>
    <scope>NUCLEOTIDE SEQUENCE [LARGE SCALE GENOMIC DNA]</scope>
</reference>
<dbReference type="EMBL" id="OZ075115">
    <property type="protein sequence ID" value="CAL5068481.1"/>
    <property type="molecule type" value="Genomic_DNA"/>
</dbReference>
<sequence length="254" mass="26544">MAKDRASSSRVALLLFFLALAASYTIHADPAAAAAAAAAAQCGPPADGGEAAAVVIIPLVNGEGNVEAALAVQAHDLSLAGFSNRSGHWHAFPGHDHLLPGRSTPLPFGNTYRDLIGGLANLPSLPLGRGPAAWAASVLSSSAGDVEALKRALATQTVMAIEAQRLRPVGKAVVEGWESSDARVAPEHLAYVEQWDTICYELIRARRTGKWGGPFAELLRERAGIRGEEDALAVVDLEVNRTLGELLVAHARSA</sequence>
<reference evidence="4" key="1">
    <citation type="submission" date="2024-06" db="EMBL/GenBank/DDBJ databases">
        <authorList>
            <person name="Ryan C."/>
        </authorList>
    </citation>
    <scope>NUCLEOTIDE SEQUENCE [LARGE SCALE GENOMIC DNA]</scope>
</reference>
<dbReference type="Gene3D" id="3.40.420.10">
    <property type="entry name" value="Ricin (A subunit), domain 1"/>
    <property type="match status" value="1"/>
</dbReference>
<dbReference type="InterPro" id="IPR001574">
    <property type="entry name" value="Ribosome_inactivat_prot"/>
</dbReference>
<dbReference type="GO" id="GO:0090729">
    <property type="term" value="F:toxin activity"/>
    <property type="evidence" value="ECO:0007669"/>
    <property type="project" value="UniProtKB-KW"/>
</dbReference>
<dbReference type="PANTHER" id="PTHR33453:SF3">
    <property type="entry name" value="RRNA N-GLYCOSYLASE"/>
    <property type="match status" value="1"/>
</dbReference>